<protein>
    <submittedName>
        <fullName evidence="2">Uncharacterized protein</fullName>
    </submittedName>
</protein>
<evidence type="ECO:0000256" key="1">
    <source>
        <dbReference type="SAM" id="MobiDB-lite"/>
    </source>
</evidence>
<evidence type="ECO:0000313" key="2">
    <source>
        <dbReference type="EnsemblPlants" id="OPUNC03G05730.1"/>
    </source>
</evidence>
<accession>A0A0E0K9N4</accession>
<proteinExistence type="predicted"/>
<reference evidence="2" key="2">
    <citation type="submission" date="2018-05" db="EMBL/GenBank/DDBJ databases">
        <title>OpunRS2 (Oryza punctata Reference Sequence Version 2).</title>
        <authorList>
            <person name="Zhang J."/>
            <person name="Kudrna D."/>
            <person name="Lee S."/>
            <person name="Talag J."/>
            <person name="Welchert J."/>
            <person name="Wing R.A."/>
        </authorList>
    </citation>
    <scope>NUCLEOTIDE SEQUENCE [LARGE SCALE GENOMIC DNA]</scope>
</reference>
<dbReference type="EnsemblPlants" id="OPUNC03G05730.1">
    <property type="protein sequence ID" value="OPUNC03G05730.1"/>
    <property type="gene ID" value="OPUNC03G05730"/>
</dbReference>
<organism evidence="2">
    <name type="scientific">Oryza punctata</name>
    <name type="common">Red rice</name>
    <dbReference type="NCBI Taxonomy" id="4537"/>
    <lineage>
        <taxon>Eukaryota</taxon>
        <taxon>Viridiplantae</taxon>
        <taxon>Streptophyta</taxon>
        <taxon>Embryophyta</taxon>
        <taxon>Tracheophyta</taxon>
        <taxon>Spermatophyta</taxon>
        <taxon>Magnoliopsida</taxon>
        <taxon>Liliopsida</taxon>
        <taxon>Poales</taxon>
        <taxon>Poaceae</taxon>
        <taxon>BOP clade</taxon>
        <taxon>Oryzoideae</taxon>
        <taxon>Oryzeae</taxon>
        <taxon>Oryzinae</taxon>
        <taxon>Oryza</taxon>
    </lineage>
</organism>
<dbReference type="Proteomes" id="UP000026962">
    <property type="component" value="Chromosome 3"/>
</dbReference>
<reference evidence="2" key="1">
    <citation type="submission" date="2015-04" db="UniProtKB">
        <authorList>
            <consortium name="EnsemblPlants"/>
        </authorList>
    </citation>
    <scope>IDENTIFICATION</scope>
</reference>
<dbReference type="HOGENOM" id="CLU_1799586_0_0_1"/>
<evidence type="ECO:0000313" key="3">
    <source>
        <dbReference type="Proteomes" id="UP000026962"/>
    </source>
</evidence>
<dbReference type="Gramene" id="OPUNC03G05730.1">
    <property type="protein sequence ID" value="OPUNC03G05730.1"/>
    <property type="gene ID" value="OPUNC03G05730"/>
</dbReference>
<keyword evidence="3" id="KW-1185">Reference proteome</keyword>
<sequence>MNWIEIKHWVELFFGVKVVAVNSHCGSQAATRSPSTSLPPPFSLHHRQPAFTLHRCVGKGAARCGYGADEPREGGSAIAGPRERCGGGGGGVVGAAGSRVGVGKPRESGSATGHPCPPSGVTNPSSPLNLCDVKFCARSVMWNL</sequence>
<feature type="region of interest" description="Disordered" evidence="1">
    <location>
        <begin position="72"/>
        <end position="91"/>
    </location>
</feature>
<name>A0A0E0K9N4_ORYPU</name>
<feature type="region of interest" description="Disordered" evidence="1">
    <location>
        <begin position="96"/>
        <end position="121"/>
    </location>
</feature>
<dbReference type="AlphaFoldDB" id="A0A0E0K9N4"/>